<sequence length="76" mass="7683">MIRHGVGKTSAAGVAPPATDPHASVVIIVADRGAATGLPGRQNRADAQRSGLSACIPKLPGCGRALADMSRRLKSP</sequence>
<comment type="caution">
    <text evidence="1">The sequence shown here is derived from an EMBL/GenBank/DDBJ whole genome shotgun (WGS) entry which is preliminary data.</text>
</comment>
<name>A0A4Q8Y687_RHILE</name>
<dbReference type="EMBL" id="SIPC01000001">
    <property type="protein sequence ID" value="TAX74018.1"/>
    <property type="molecule type" value="Genomic_DNA"/>
</dbReference>
<accession>A0A4Q8Y687</accession>
<dbReference type="AlphaFoldDB" id="A0A4Q8Y687"/>
<evidence type="ECO:0000313" key="2">
    <source>
        <dbReference type="Proteomes" id="UP000293652"/>
    </source>
</evidence>
<gene>
    <name evidence="1" type="ORF">ELI03_20720</name>
</gene>
<proteinExistence type="predicted"/>
<dbReference type="Proteomes" id="UP000293652">
    <property type="component" value="Unassembled WGS sequence"/>
</dbReference>
<organism evidence="1 2">
    <name type="scientific">Rhizobium leguminosarum</name>
    <dbReference type="NCBI Taxonomy" id="384"/>
    <lineage>
        <taxon>Bacteria</taxon>
        <taxon>Pseudomonadati</taxon>
        <taxon>Pseudomonadota</taxon>
        <taxon>Alphaproteobacteria</taxon>
        <taxon>Hyphomicrobiales</taxon>
        <taxon>Rhizobiaceae</taxon>
        <taxon>Rhizobium/Agrobacterium group</taxon>
        <taxon>Rhizobium</taxon>
    </lineage>
</organism>
<protein>
    <submittedName>
        <fullName evidence="1">Uncharacterized protein</fullName>
    </submittedName>
</protein>
<evidence type="ECO:0000313" key="1">
    <source>
        <dbReference type="EMBL" id="TAX74018.1"/>
    </source>
</evidence>
<reference evidence="1 2" key="1">
    <citation type="submission" date="2019-02" db="EMBL/GenBank/DDBJ databases">
        <title>The genomic architecture of introgression among sibling species of bacteria.</title>
        <authorList>
            <person name="Cavassim M.I.A."/>
            <person name="Moeskjaer S."/>
            <person name="Moslemi C."/>
            <person name="Fields B."/>
            <person name="Bachmann A."/>
            <person name="Vilhjalmsson B."/>
            <person name="Schierup M.H."/>
            <person name="Young J.P.W."/>
            <person name="Andersen S.U."/>
        </authorList>
    </citation>
    <scope>NUCLEOTIDE SEQUENCE [LARGE SCALE GENOMIC DNA]</scope>
    <source>
        <strain evidence="1 2">SM145A</strain>
    </source>
</reference>